<dbReference type="GO" id="GO:0030246">
    <property type="term" value="F:carbohydrate binding"/>
    <property type="evidence" value="ECO:0007669"/>
    <property type="project" value="InterPro"/>
</dbReference>
<keyword evidence="1" id="KW-0645">Protease</keyword>
<evidence type="ECO:0000313" key="2">
    <source>
        <dbReference type="Proteomes" id="UP000594688"/>
    </source>
</evidence>
<proteinExistence type="predicted"/>
<reference evidence="1 2" key="1">
    <citation type="submission" date="2020-02" db="EMBL/GenBank/DDBJ databases">
        <title>Genomic and physiological characterization of two novel Nitrospinaceae genera.</title>
        <authorList>
            <person name="Mueller A.J."/>
            <person name="Jung M.-Y."/>
            <person name="Strachan C.R."/>
            <person name="Herbold C.W."/>
            <person name="Kirkegaard R.H."/>
            <person name="Daims H."/>
        </authorList>
    </citation>
    <scope>NUCLEOTIDE SEQUENCE [LARGE SCALE GENOMIC DNA]</scope>
    <source>
        <strain evidence="1">EB</strain>
    </source>
</reference>
<organism evidence="1 2">
    <name type="scientific">Candidatus Nitronauta litoralis</name>
    <dbReference type="NCBI Taxonomy" id="2705533"/>
    <lineage>
        <taxon>Bacteria</taxon>
        <taxon>Pseudomonadati</taxon>
        <taxon>Nitrospinota/Tectimicrobiota group</taxon>
        <taxon>Nitrospinota</taxon>
        <taxon>Nitrospinia</taxon>
        <taxon>Nitrospinales</taxon>
        <taxon>Nitrospinaceae</taxon>
        <taxon>Candidatus Nitronauta</taxon>
    </lineage>
</organism>
<keyword evidence="1" id="KW-0121">Carboxypeptidase</keyword>
<dbReference type="GO" id="GO:0004180">
    <property type="term" value="F:carboxypeptidase activity"/>
    <property type="evidence" value="ECO:0007669"/>
    <property type="project" value="UniProtKB-KW"/>
</dbReference>
<dbReference type="EMBL" id="CP048685">
    <property type="protein sequence ID" value="QPJ63492.1"/>
    <property type="molecule type" value="Genomic_DNA"/>
</dbReference>
<gene>
    <name evidence="1" type="ORF">G3M70_17065</name>
</gene>
<dbReference type="AlphaFoldDB" id="A0A7T0BYY9"/>
<keyword evidence="1" id="KW-0378">Hydrolase</keyword>
<evidence type="ECO:0000313" key="1">
    <source>
        <dbReference type="EMBL" id="QPJ63492.1"/>
    </source>
</evidence>
<protein>
    <submittedName>
        <fullName evidence="1">Carboxypeptidase regulatory-like domain-containing protein</fullName>
    </submittedName>
</protein>
<name>A0A7T0BYY9_9BACT</name>
<dbReference type="KEGG" id="nli:G3M70_17065"/>
<sequence>MKKLAFTTTWLSIFLTTVLCSQILAYQEIEVKNGGTIQGKAFLTGKNPPPRIFHLVLYPNLDMCAEVEQDEETKTDDELNRVMYDFLEDSDRGLRDVVVTLEKVEAGKPFNDKPIMIRSENCKFYPTVNIIRQGAVFHVDNVDAVMHNSQVYQAERGKIILNIPIPAEQVSDGHVTFEKNYKLMQMICGMHEFMQTWGYRVENPYYFKTGVDGSFKIDNIPPGKYKVNAWHFLMKLESQMVTVPENGTVDIKFEFDGGQIERSLYETIKSGRIKKDARVPGSIH</sequence>
<dbReference type="SUPFAM" id="SSF49452">
    <property type="entry name" value="Starch-binding domain-like"/>
    <property type="match status" value="1"/>
</dbReference>
<dbReference type="Proteomes" id="UP000594688">
    <property type="component" value="Chromosome"/>
</dbReference>
<accession>A0A7T0BYY9</accession>
<dbReference type="InterPro" id="IPR013784">
    <property type="entry name" value="Carb-bd-like_fold"/>
</dbReference>
<dbReference type="Gene3D" id="2.60.40.1120">
    <property type="entry name" value="Carboxypeptidase-like, regulatory domain"/>
    <property type="match status" value="1"/>
</dbReference>